<dbReference type="NCBIfam" id="TIGR01742">
    <property type="entry name" value="SA_tandem_lipo"/>
    <property type="match status" value="1"/>
</dbReference>
<name>A0A0E1XJT2_STAAU</name>
<sequence length="288" mass="33636">MKYSNVYKNKAERCEMMEYIKKIALYMSVLLLIIFIGGCGNMKDEQKKEEQTNKTDSKEEQIKKSFAKTLDMYPIKNLEDLYDKEGYRDGEFEKGDKGMWVLYSSIVSEFKGESLKSRGMILKLDRNKRTAKGSYIIRELKEDKNHDVQKNEKKYPVKLVNNKIIPTEDVKNEDLKREIENFKLFSQYGEFKSLNTDRITNISYNPNAPNYSAEYKINDDDNNIKQLKNRFNIKSNKNPKLLFKGAGNIKGSSVGYKEIQIIFNRNKEESVSCIDSIEFKPSEGDYNE</sequence>
<keyword evidence="2" id="KW-1133">Transmembrane helix</keyword>
<accession>A0A0E1XJT2</accession>
<dbReference type="HOGENOM" id="CLU_071589_0_1_9"/>
<dbReference type="EMBL" id="ACJA02000001">
    <property type="protein sequence ID" value="EFH96036.1"/>
    <property type="molecule type" value="Genomic_DNA"/>
</dbReference>
<protein>
    <submittedName>
        <fullName evidence="3">Tandem lipoprotein</fullName>
    </submittedName>
</protein>
<comment type="caution">
    <text evidence="3">The sequence shown here is derived from an EMBL/GenBank/DDBJ whole genome shotgun (WGS) entry which is preliminary data.</text>
</comment>
<keyword evidence="2" id="KW-0472">Membrane</keyword>
<dbReference type="Gene3D" id="2.50.20.40">
    <property type="match status" value="1"/>
</dbReference>
<organism evidence="3">
    <name type="scientific">Staphylococcus aureus subsp. aureus MN8</name>
    <dbReference type="NCBI Taxonomy" id="548470"/>
    <lineage>
        <taxon>Bacteria</taxon>
        <taxon>Bacillati</taxon>
        <taxon>Bacillota</taxon>
        <taxon>Bacilli</taxon>
        <taxon>Bacillales</taxon>
        <taxon>Staphylococcaceae</taxon>
        <taxon>Staphylococcus</taxon>
    </lineage>
</organism>
<dbReference type="Proteomes" id="UP000003455">
    <property type="component" value="Chromosome"/>
</dbReference>
<evidence type="ECO:0000256" key="1">
    <source>
        <dbReference type="ARBA" id="ARBA00009715"/>
    </source>
</evidence>
<proteinExistence type="inferred from homology"/>
<feature type="transmembrane region" description="Helical" evidence="2">
    <location>
        <begin position="23"/>
        <end position="43"/>
    </location>
</feature>
<keyword evidence="3" id="KW-0449">Lipoprotein</keyword>
<evidence type="ECO:0000313" key="3">
    <source>
        <dbReference type="EMBL" id="EFH96036.1"/>
    </source>
</evidence>
<dbReference type="AlphaFoldDB" id="A0A0E1XJT2"/>
<reference evidence="3" key="1">
    <citation type="submission" date="2010-05" db="EMBL/GenBank/DDBJ databases">
        <authorList>
            <person name="Muzny D."/>
            <person name="Qin X."/>
            <person name="Buhay C."/>
            <person name="Dugan-Rocha S."/>
            <person name="Ding Y."/>
            <person name="Chen G."/>
            <person name="Hawes A."/>
            <person name="Holder M."/>
            <person name="Jhangiani S."/>
            <person name="Johnson A."/>
            <person name="Khan Z."/>
            <person name="Li Z."/>
            <person name="Liu W."/>
            <person name="Liu X."/>
            <person name="Perez L."/>
            <person name="Shen H."/>
            <person name="Wang Q."/>
            <person name="Watt J."/>
            <person name="Xi L."/>
            <person name="Xin Y."/>
            <person name="Zhou J."/>
            <person name="Deng J."/>
            <person name="Jiang H."/>
            <person name="Liu Y."/>
            <person name="Qu J."/>
            <person name="Song X.-Z."/>
            <person name="Zhang L."/>
            <person name="Villasana D."/>
            <person name="Johnson A."/>
            <person name="Liu J."/>
            <person name="Liyanage D."/>
            <person name="Lorensuhewa L."/>
            <person name="Robinson T."/>
            <person name="Song A."/>
            <person name="Song B.-B."/>
            <person name="Dinh H."/>
            <person name="Thornton R."/>
            <person name="Coyle M."/>
            <person name="Francisco L."/>
            <person name="Jackson L."/>
            <person name="Javaid M."/>
            <person name="Korchina V."/>
            <person name="Kovar C."/>
            <person name="Mata R."/>
            <person name="Mathew T."/>
            <person name="Ngo R."/>
            <person name="Nguyen L."/>
            <person name="Nguyen N."/>
            <person name="Okwuonu G."/>
            <person name="Ongeri F."/>
            <person name="Pham C."/>
            <person name="Simmons D."/>
            <person name="Wilczek-Boney K."/>
            <person name="Hale W."/>
            <person name="Jakkamsetti A."/>
            <person name="Pham P."/>
            <person name="Ruth R."/>
            <person name="San Lucas F."/>
            <person name="Warren J."/>
            <person name="Zhang J."/>
            <person name="Zhao Z."/>
            <person name="Zhou C."/>
            <person name="Zhu D."/>
            <person name="Lee S."/>
            <person name="Bess C."/>
            <person name="Blankenburg K."/>
            <person name="Forbes L."/>
            <person name="Fu Q."/>
            <person name="Gubbala S."/>
            <person name="Hirani K."/>
            <person name="Jayaseelan J.C."/>
            <person name="Lara F."/>
            <person name="Munidasa M."/>
            <person name="Palculict T."/>
            <person name="Patil S."/>
            <person name="Pu L.-L."/>
            <person name="Saada N."/>
            <person name="Tang L."/>
            <person name="Weissenberger G."/>
            <person name="Zhu Y."/>
            <person name="Hemphill L."/>
            <person name="Shang Y."/>
            <person name="Youmans B."/>
            <person name="Ayvaz T."/>
            <person name="Ross M."/>
            <person name="Santibanez J."/>
            <person name="Aqrawi P."/>
            <person name="Gross S."/>
            <person name="Joshi V."/>
            <person name="Fowler G."/>
            <person name="Nazareth L."/>
            <person name="Reid J."/>
            <person name="Worley K."/>
            <person name="Petrosino J."/>
            <person name="Highlander S."/>
            <person name="Gibbs R."/>
        </authorList>
    </citation>
    <scope>NUCLEOTIDE SEQUENCE [LARGE SCALE GENOMIC DNA]</scope>
    <source>
        <strain evidence="3">MN8</strain>
    </source>
</reference>
<gene>
    <name evidence="3" type="ORF">HMPREF0769_10038</name>
</gene>
<dbReference type="Pfam" id="PF04507">
    <property type="entry name" value="DUF576"/>
    <property type="match status" value="1"/>
</dbReference>
<keyword evidence="2" id="KW-0812">Transmembrane</keyword>
<dbReference type="InterPro" id="IPR038641">
    <property type="entry name" value="Csa_sf"/>
</dbReference>
<dbReference type="InterPro" id="IPR007595">
    <property type="entry name" value="Csa"/>
</dbReference>
<comment type="similarity">
    <text evidence="1">Belongs to the staphylococcal tandem lipoprotein family.</text>
</comment>
<evidence type="ECO:0000256" key="2">
    <source>
        <dbReference type="SAM" id="Phobius"/>
    </source>
</evidence>